<dbReference type="Proteomes" id="UP000075806">
    <property type="component" value="Unassembled WGS sequence"/>
</dbReference>
<name>A0A162DQP7_9BACI</name>
<dbReference type="EMBL" id="LTAO01000017">
    <property type="protein sequence ID" value="KYG30582.1"/>
    <property type="molecule type" value="Genomic_DNA"/>
</dbReference>
<evidence type="ECO:0000313" key="1">
    <source>
        <dbReference type="EMBL" id="KYG30582.1"/>
    </source>
</evidence>
<dbReference type="OrthoDB" id="2886181at2"/>
<proteinExistence type="predicted"/>
<dbReference type="RefSeq" id="WP_061948897.1">
    <property type="nucleotide sequence ID" value="NZ_LTAO01000017.1"/>
</dbReference>
<organism evidence="1 2">
    <name type="scientific">Alkalihalobacillus trypoxylicola</name>
    <dbReference type="NCBI Taxonomy" id="519424"/>
    <lineage>
        <taxon>Bacteria</taxon>
        <taxon>Bacillati</taxon>
        <taxon>Bacillota</taxon>
        <taxon>Bacilli</taxon>
        <taxon>Bacillales</taxon>
        <taxon>Bacillaceae</taxon>
        <taxon>Alkalihalobacillus</taxon>
    </lineage>
</organism>
<protein>
    <submittedName>
        <fullName evidence="1">Uncharacterized protein</fullName>
    </submittedName>
</protein>
<sequence length="82" mass="9614">MRKEVSNKNYYLAEIDYKTQTAYSNSTERWSWDIYITATDNNEYIGRASAPGKGIEVPWTKLMTADYLQEMMEKCEEHMDAS</sequence>
<reference evidence="1" key="1">
    <citation type="submission" date="2016-02" db="EMBL/GenBank/DDBJ databases">
        <title>Genome sequence of Bacillus trypoxylicola KCTC 13244(T).</title>
        <authorList>
            <person name="Jeong H."/>
            <person name="Park S.-H."/>
            <person name="Choi S.-K."/>
        </authorList>
    </citation>
    <scope>NUCLEOTIDE SEQUENCE [LARGE SCALE GENOMIC DNA]</scope>
    <source>
        <strain evidence="1">KCTC 13244</strain>
    </source>
</reference>
<gene>
    <name evidence="1" type="ORF">AZF04_19235</name>
</gene>
<keyword evidence="2" id="KW-1185">Reference proteome</keyword>
<evidence type="ECO:0000313" key="2">
    <source>
        <dbReference type="Proteomes" id="UP000075806"/>
    </source>
</evidence>
<comment type="caution">
    <text evidence="1">The sequence shown here is derived from an EMBL/GenBank/DDBJ whole genome shotgun (WGS) entry which is preliminary data.</text>
</comment>
<dbReference type="AlphaFoldDB" id="A0A162DQP7"/>
<accession>A0A162DQP7</accession>